<gene>
    <name evidence="2" type="ORF">DUNSADRAFT_1700</name>
</gene>
<evidence type="ECO:0000313" key="2">
    <source>
        <dbReference type="EMBL" id="KAF5826950.1"/>
    </source>
</evidence>
<dbReference type="EMBL" id="MU070645">
    <property type="protein sequence ID" value="KAF5826950.1"/>
    <property type="molecule type" value="Genomic_DNA"/>
</dbReference>
<reference evidence="2" key="1">
    <citation type="submission" date="2017-08" db="EMBL/GenBank/DDBJ databases">
        <authorList>
            <person name="Polle J.E."/>
            <person name="Barry K."/>
            <person name="Cushman J."/>
            <person name="Schmutz J."/>
            <person name="Tran D."/>
            <person name="Hathwaick L.T."/>
            <person name="Yim W.C."/>
            <person name="Jenkins J."/>
            <person name="Mckie-Krisberg Z.M."/>
            <person name="Prochnik S."/>
            <person name="Lindquist E."/>
            <person name="Dockter R.B."/>
            <person name="Adam C."/>
            <person name="Molina H."/>
            <person name="Bunkerborg J."/>
            <person name="Jin E."/>
            <person name="Buchheim M."/>
            <person name="Magnuson J."/>
        </authorList>
    </citation>
    <scope>NUCLEOTIDE SEQUENCE</scope>
    <source>
        <strain evidence="2">CCAP 19/18</strain>
    </source>
</reference>
<sequence>MLSMCPPVPMQELVQHVHHLLPPLLHGPRIVVVPVPQPLTIASAVPLTIAFATSSTSPTVLCNLTGFAAALIDAGPILRGDNLHLERLLVHKLSYTLWITPYDGQFQEATLVRGGDHPDKVSANVSVGLPGNSWILTVYDPELDELLALRDGLIAMVVVVAFIVSSLLLLLLLSAKRASVLLKEQLVTNRLLQEEKVSREALLGRQLDLIACLEQSTQRTKATSKVKLTEGQLNTIDRIERARAEISDVRRGNEEDIIIQQLLAEGSFGK</sequence>
<accession>A0ABQ7FX61</accession>
<evidence type="ECO:0000256" key="1">
    <source>
        <dbReference type="SAM" id="Phobius"/>
    </source>
</evidence>
<protein>
    <submittedName>
        <fullName evidence="2">Uncharacterized protein</fullName>
    </submittedName>
</protein>
<name>A0ABQ7FX61_DUNSA</name>
<feature type="non-terminal residue" evidence="2">
    <location>
        <position position="270"/>
    </location>
</feature>
<feature type="transmembrane region" description="Helical" evidence="1">
    <location>
        <begin position="153"/>
        <end position="173"/>
    </location>
</feature>
<keyword evidence="1" id="KW-0812">Transmembrane</keyword>
<keyword evidence="3" id="KW-1185">Reference proteome</keyword>
<dbReference type="Proteomes" id="UP000815325">
    <property type="component" value="Unassembled WGS sequence"/>
</dbReference>
<evidence type="ECO:0000313" key="3">
    <source>
        <dbReference type="Proteomes" id="UP000815325"/>
    </source>
</evidence>
<keyword evidence="1" id="KW-1133">Transmembrane helix</keyword>
<proteinExistence type="predicted"/>
<keyword evidence="1" id="KW-0472">Membrane</keyword>
<comment type="caution">
    <text evidence="2">The sequence shown here is derived from an EMBL/GenBank/DDBJ whole genome shotgun (WGS) entry which is preliminary data.</text>
</comment>
<organism evidence="2 3">
    <name type="scientific">Dunaliella salina</name>
    <name type="common">Green alga</name>
    <name type="synonym">Protococcus salinus</name>
    <dbReference type="NCBI Taxonomy" id="3046"/>
    <lineage>
        <taxon>Eukaryota</taxon>
        <taxon>Viridiplantae</taxon>
        <taxon>Chlorophyta</taxon>
        <taxon>core chlorophytes</taxon>
        <taxon>Chlorophyceae</taxon>
        <taxon>CS clade</taxon>
        <taxon>Chlamydomonadales</taxon>
        <taxon>Dunaliellaceae</taxon>
        <taxon>Dunaliella</taxon>
    </lineage>
</organism>